<dbReference type="RefSeq" id="WP_056936507.1">
    <property type="nucleotide sequence ID" value="NZ_AZFN01000001.1"/>
</dbReference>
<dbReference type="PANTHER" id="PTHR24567:SF28">
    <property type="entry name" value="LISTERIOLYSIN REGULATORY PROTEIN"/>
    <property type="match status" value="1"/>
</dbReference>
<keyword evidence="3" id="KW-0804">Transcription</keyword>
<dbReference type="Gene3D" id="1.10.10.10">
    <property type="entry name" value="Winged helix-like DNA-binding domain superfamily/Winged helix DNA-binding domain"/>
    <property type="match status" value="1"/>
</dbReference>
<evidence type="ECO:0000256" key="2">
    <source>
        <dbReference type="ARBA" id="ARBA00023125"/>
    </source>
</evidence>
<dbReference type="PANTHER" id="PTHR24567">
    <property type="entry name" value="CRP FAMILY TRANSCRIPTIONAL REGULATORY PROTEIN"/>
    <property type="match status" value="1"/>
</dbReference>
<dbReference type="Pfam" id="PF00027">
    <property type="entry name" value="cNMP_binding"/>
    <property type="match status" value="1"/>
</dbReference>
<keyword evidence="2" id="KW-0238">DNA-binding</keyword>
<dbReference type="Proteomes" id="UP000051739">
    <property type="component" value="Unassembled WGS sequence"/>
</dbReference>
<evidence type="ECO:0000256" key="1">
    <source>
        <dbReference type="ARBA" id="ARBA00023015"/>
    </source>
</evidence>
<dbReference type="EMBL" id="AZFN01000001">
    <property type="protein sequence ID" value="KRM03639.1"/>
    <property type="molecule type" value="Genomic_DNA"/>
</dbReference>
<sequence length="213" mass="24072">MDAELCVNLVPLFQSLSHQQKMVIEGLVHRIKVDKGSLVIAPGDDHELIILASGKLKVIHYTEDGNERLRKLMNSGDYLGESWLFGAKNQTLTVVARQDSVVCTIQADEFQQLLEKFPDLSYQLLRSTIFQNNEQAKQIELLAINHLEERLRTYLTDLVIQQGTSTISLPFELKDLAAYLGTTPETISRQMRKLKTTGEIDQLGSLLYQVNLS</sequence>
<feature type="domain" description="HTH crp-type" evidence="5">
    <location>
        <begin position="145"/>
        <end position="213"/>
    </location>
</feature>
<proteinExistence type="predicted"/>
<dbReference type="GO" id="GO:0005829">
    <property type="term" value="C:cytosol"/>
    <property type="evidence" value="ECO:0007669"/>
    <property type="project" value="TreeGrafter"/>
</dbReference>
<evidence type="ECO:0000256" key="3">
    <source>
        <dbReference type="ARBA" id="ARBA00023163"/>
    </source>
</evidence>
<dbReference type="InterPro" id="IPR018490">
    <property type="entry name" value="cNMP-bd_dom_sf"/>
</dbReference>
<dbReference type="PROSITE" id="PS51063">
    <property type="entry name" value="HTH_CRP_2"/>
    <property type="match status" value="1"/>
</dbReference>
<dbReference type="Pfam" id="PF13545">
    <property type="entry name" value="HTH_Crp_2"/>
    <property type="match status" value="1"/>
</dbReference>
<dbReference type="GO" id="GO:0003700">
    <property type="term" value="F:DNA-binding transcription factor activity"/>
    <property type="evidence" value="ECO:0007669"/>
    <property type="project" value="TreeGrafter"/>
</dbReference>
<dbReference type="SUPFAM" id="SSF46785">
    <property type="entry name" value="Winged helix' DNA-binding domain"/>
    <property type="match status" value="1"/>
</dbReference>
<dbReference type="AlphaFoldDB" id="A0A0R1VDY5"/>
<dbReference type="PATRIC" id="fig|1423749.3.peg.9"/>
<accession>A0A0R1VDY5</accession>
<name>A0A0R1VDY5_9LACO</name>
<dbReference type="InterPro" id="IPR014710">
    <property type="entry name" value="RmlC-like_jellyroll"/>
</dbReference>
<gene>
    <name evidence="6" type="ORF">FC60_GL000009</name>
</gene>
<dbReference type="CDD" id="cd00038">
    <property type="entry name" value="CAP_ED"/>
    <property type="match status" value="1"/>
</dbReference>
<dbReference type="PROSITE" id="PS50042">
    <property type="entry name" value="CNMP_BINDING_3"/>
    <property type="match status" value="1"/>
</dbReference>
<evidence type="ECO:0000259" key="5">
    <source>
        <dbReference type="PROSITE" id="PS51063"/>
    </source>
</evidence>
<evidence type="ECO:0000313" key="7">
    <source>
        <dbReference type="Proteomes" id="UP000051739"/>
    </source>
</evidence>
<keyword evidence="7" id="KW-1185">Reference proteome</keyword>
<keyword evidence="1" id="KW-0805">Transcription regulation</keyword>
<dbReference type="SMART" id="SM00100">
    <property type="entry name" value="cNMP"/>
    <property type="match status" value="1"/>
</dbReference>
<dbReference type="InterPro" id="IPR036390">
    <property type="entry name" value="WH_DNA-bd_sf"/>
</dbReference>
<comment type="caution">
    <text evidence="6">The sequence shown here is derived from an EMBL/GenBank/DDBJ whole genome shotgun (WGS) entry which is preliminary data.</text>
</comment>
<dbReference type="GO" id="GO:0003677">
    <property type="term" value="F:DNA binding"/>
    <property type="evidence" value="ECO:0007669"/>
    <property type="project" value="UniProtKB-KW"/>
</dbReference>
<dbReference type="InterPro" id="IPR050397">
    <property type="entry name" value="Env_Response_Regulators"/>
</dbReference>
<dbReference type="InterPro" id="IPR012318">
    <property type="entry name" value="HTH_CRP"/>
</dbReference>
<protein>
    <recommendedName>
        <fullName evidence="8">Crp/Fnr family transcriptional regulator</fullName>
    </recommendedName>
</protein>
<organism evidence="6 7">
    <name type="scientific">Limosilactobacillus gastricus DSM 16045</name>
    <dbReference type="NCBI Taxonomy" id="1423749"/>
    <lineage>
        <taxon>Bacteria</taxon>
        <taxon>Bacillati</taxon>
        <taxon>Bacillota</taxon>
        <taxon>Bacilli</taxon>
        <taxon>Lactobacillales</taxon>
        <taxon>Lactobacillaceae</taxon>
        <taxon>Limosilactobacillus</taxon>
    </lineage>
</organism>
<evidence type="ECO:0008006" key="8">
    <source>
        <dbReference type="Google" id="ProtNLM"/>
    </source>
</evidence>
<reference evidence="6 7" key="1">
    <citation type="journal article" date="2015" name="Genome Announc.">
        <title>Expanding the biotechnology potential of lactobacilli through comparative genomics of 213 strains and associated genera.</title>
        <authorList>
            <person name="Sun Z."/>
            <person name="Harris H.M."/>
            <person name="McCann A."/>
            <person name="Guo C."/>
            <person name="Argimon S."/>
            <person name="Zhang W."/>
            <person name="Yang X."/>
            <person name="Jeffery I.B."/>
            <person name="Cooney J.C."/>
            <person name="Kagawa T.F."/>
            <person name="Liu W."/>
            <person name="Song Y."/>
            <person name="Salvetti E."/>
            <person name="Wrobel A."/>
            <person name="Rasinkangas P."/>
            <person name="Parkhill J."/>
            <person name="Rea M.C."/>
            <person name="O'Sullivan O."/>
            <person name="Ritari J."/>
            <person name="Douillard F.P."/>
            <person name="Paul Ross R."/>
            <person name="Yang R."/>
            <person name="Briner A.E."/>
            <person name="Felis G.E."/>
            <person name="de Vos W.M."/>
            <person name="Barrangou R."/>
            <person name="Klaenhammer T.R."/>
            <person name="Caufield P.W."/>
            <person name="Cui Y."/>
            <person name="Zhang H."/>
            <person name="O'Toole P.W."/>
        </authorList>
    </citation>
    <scope>NUCLEOTIDE SEQUENCE [LARGE SCALE GENOMIC DNA]</scope>
    <source>
        <strain evidence="6 7">DSM 16045</strain>
    </source>
</reference>
<dbReference type="SUPFAM" id="SSF51206">
    <property type="entry name" value="cAMP-binding domain-like"/>
    <property type="match status" value="1"/>
</dbReference>
<evidence type="ECO:0000313" key="6">
    <source>
        <dbReference type="EMBL" id="KRM03639.1"/>
    </source>
</evidence>
<evidence type="ECO:0000259" key="4">
    <source>
        <dbReference type="PROSITE" id="PS50042"/>
    </source>
</evidence>
<dbReference type="SMART" id="SM00419">
    <property type="entry name" value="HTH_CRP"/>
    <property type="match status" value="1"/>
</dbReference>
<dbReference type="InterPro" id="IPR000595">
    <property type="entry name" value="cNMP-bd_dom"/>
</dbReference>
<dbReference type="InterPro" id="IPR036388">
    <property type="entry name" value="WH-like_DNA-bd_sf"/>
</dbReference>
<feature type="domain" description="Cyclic nucleotide-binding" evidence="4">
    <location>
        <begin position="12"/>
        <end position="131"/>
    </location>
</feature>
<dbReference type="Gene3D" id="2.60.120.10">
    <property type="entry name" value="Jelly Rolls"/>
    <property type="match status" value="1"/>
</dbReference>